<feature type="compositionally biased region" description="Low complexity" evidence="2">
    <location>
        <begin position="389"/>
        <end position="400"/>
    </location>
</feature>
<feature type="region of interest" description="Disordered" evidence="2">
    <location>
        <begin position="154"/>
        <end position="198"/>
    </location>
</feature>
<dbReference type="EMBL" id="CP141889">
    <property type="protein sequence ID" value="WRT69423.1"/>
    <property type="molecule type" value="Genomic_DNA"/>
</dbReference>
<name>A0ABZ1D677_9TREE</name>
<gene>
    <name evidence="4" type="ORF">IL334_006409</name>
</gene>
<keyword evidence="5" id="KW-1185">Reference proteome</keyword>
<reference evidence="4 5" key="1">
    <citation type="submission" date="2024-01" db="EMBL/GenBank/DDBJ databases">
        <title>Comparative genomics of Cryptococcus and Kwoniella reveals pathogenesis evolution and contrasting modes of karyotype evolution via chromosome fusion or intercentromeric recombination.</title>
        <authorList>
            <person name="Coelho M.A."/>
            <person name="David-Palma M."/>
            <person name="Shea T."/>
            <person name="Bowers K."/>
            <person name="McGinley-Smith S."/>
            <person name="Mohammad A.W."/>
            <person name="Gnirke A."/>
            <person name="Yurkov A.M."/>
            <person name="Nowrousian M."/>
            <person name="Sun S."/>
            <person name="Cuomo C.A."/>
            <person name="Heitman J."/>
        </authorList>
    </citation>
    <scope>NUCLEOTIDE SEQUENCE [LARGE SCALE GENOMIC DNA]</scope>
    <source>
        <strain evidence="4">CBS 11374</strain>
    </source>
</reference>
<dbReference type="PANTHER" id="PTHR42886">
    <property type="entry name" value="RE40534P-RELATED"/>
    <property type="match status" value="1"/>
</dbReference>
<evidence type="ECO:0000256" key="2">
    <source>
        <dbReference type="SAM" id="MobiDB-lite"/>
    </source>
</evidence>
<protein>
    <recommendedName>
        <fullName evidence="3">AB hydrolase-1 domain-containing protein</fullName>
    </recommendedName>
</protein>
<dbReference type="Gene3D" id="3.40.50.1820">
    <property type="entry name" value="alpha/beta hydrolase"/>
    <property type="match status" value="1"/>
</dbReference>
<feature type="compositionally biased region" description="Low complexity" evidence="2">
    <location>
        <begin position="77"/>
        <end position="93"/>
    </location>
</feature>
<feature type="domain" description="AB hydrolase-1" evidence="3">
    <location>
        <begin position="227"/>
        <end position="570"/>
    </location>
</feature>
<dbReference type="Pfam" id="PF00561">
    <property type="entry name" value="Abhydrolase_1"/>
    <property type="match status" value="1"/>
</dbReference>
<feature type="region of interest" description="Disordered" evidence="2">
    <location>
        <begin position="76"/>
        <end position="120"/>
    </location>
</feature>
<dbReference type="PANTHER" id="PTHR42886:SF29">
    <property type="entry name" value="PUMMELIG, ISOFORM A"/>
    <property type="match status" value="1"/>
</dbReference>
<sequence length="591" mass="63977">MTSTPQPQGTSSSMVSPARPNSAPPSPAVRSVTPPLPPSRDIPKDFKSSLSAWWSTSSYKEARLAEERLLRRMASFEPSSTASLSPPSHSSTKSESKGWFFGGSSTSSSATATTAASKKELDDKLPVEEVGQIKDPLPLQNGLVATLKNVFIQTPNPNDAPQHPADPREITSASATSSLSDLSQTSINSSHGKIKKHCKKDKNQGKLVDYINTLEITSNENKDSKEAVVVLHGYAAALGFFFRNWDPVSHSAAETGRRTFFLDWLGMGLSSRPSPSLLHSNSNTPVPTRVSRAEHFFLSSLESWREKVGIEKMVLVGHSLGGYLASAYAVRYPERVSGLILVSPAGIPHGPEYVKYPLTSELSSKDKLPGSGSRPTQSPPETPQELDEATNAAEAEFNNAGQKPSASDANEAKGEAKDWAKQREQSLVRRSLMKVFVAGWERGVSPFSLLRGAGPLGPLWVGKYSSRRFAAQSEEDVKDLHSYIYGTSIMKGSGEYCISHILAPGAYARIPIVDRINRLKVPVTIMYGDNDWMDVEGGKASVEALKQAGNNNASCHVVPKAGHHLYLDNPDYTNNLLDQAIKAIPQAQVSP</sequence>
<dbReference type="SUPFAM" id="SSF53474">
    <property type="entry name" value="alpha/beta-Hydrolases"/>
    <property type="match status" value="1"/>
</dbReference>
<feature type="compositionally biased region" description="Low complexity" evidence="2">
    <location>
        <begin position="104"/>
        <end position="116"/>
    </location>
</feature>
<feature type="region of interest" description="Disordered" evidence="2">
    <location>
        <begin position="364"/>
        <end position="420"/>
    </location>
</feature>
<feature type="compositionally biased region" description="Low complexity" evidence="2">
    <location>
        <begin position="1"/>
        <end position="21"/>
    </location>
</feature>
<evidence type="ECO:0000256" key="1">
    <source>
        <dbReference type="ARBA" id="ARBA00038097"/>
    </source>
</evidence>
<proteinExistence type="inferred from homology"/>
<organism evidence="4 5">
    <name type="scientific">Kwoniella shivajii</name>
    <dbReference type="NCBI Taxonomy" id="564305"/>
    <lineage>
        <taxon>Eukaryota</taxon>
        <taxon>Fungi</taxon>
        <taxon>Dikarya</taxon>
        <taxon>Basidiomycota</taxon>
        <taxon>Agaricomycotina</taxon>
        <taxon>Tremellomycetes</taxon>
        <taxon>Tremellales</taxon>
        <taxon>Cryptococcaceae</taxon>
        <taxon>Kwoniella</taxon>
    </lineage>
</organism>
<feature type="compositionally biased region" description="Low complexity" evidence="2">
    <location>
        <begin position="170"/>
        <end position="190"/>
    </location>
</feature>
<feature type="region of interest" description="Disordered" evidence="2">
    <location>
        <begin position="1"/>
        <end position="45"/>
    </location>
</feature>
<dbReference type="GeneID" id="87958539"/>
<dbReference type="RefSeq" id="XP_062794162.1">
    <property type="nucleotide sequence ID" value="XM_062938111.1"/>
</dbReference>
<dbReference type="InterPro" id="IPR029058">
    <property type="entry name" value="AB_hydrolase_fold"/>
</dbReference>
<feature type="compositionally biased region" description="Basic and acidic residues" evidence="2">
    <location>
        <begin position="410"/>
        <end position="420"/>
    </location>
</feature>
<comment type="similarity">
    <text evidence="1">Belongs to the peptidase S33 family. ABHD4/ABHD5 subfamily.</text>
</comment>
<accession>A0ABZ1D677</accession>
<evidence type="ECO:0000313" key="5">
    <source>
        <dbReference type="Proteomes" id="UP001329825"/>
    </source>
</evidence>
<evidence type="ECO:0000313" key="4">
    <source>
        <dbReference type="EMBL" id="WRT69423.1"/>
    </source>
</evidence>
<dbReference type="Proteomes" id="UP001329825">
    <property type="component" value="Chromosome 9"/>
</dbReference>
<evidence type="ECO:0000259" key="3">
    <source>
        <dbReference type="Pfam" id="PF00561"/>
    </source>
</evidence>
<dbReference type="InterPro" id="IPR000073">
    <property type="entry name" value="AB_hydrolase_1"/>
</dbReference>